<dbReference type="InterPro" id="IPR038929">
    <property type="entry name" value="CCDC13"/>
</dbReference>
<evidence type="ECO:0000256" key="1">
    <source>
        <dbReference type="SAM" id="MobiDB-lite"/>
    </source>
</evidence>
<dbReference type="OrthoDB" id="10258312at2759"/>
<dbReference type="KEGG" id="spu:594533"/>
<dbReference type="AlphaFoldDB" id="A0A7M7RFK9"/>
<protein>
    <recommendedName>
        <fullName evidence="4">Coiled-coil domain-containing protein 13</fullName>
    </recommendedName>
</protein>
<evidence type="ECO:0000313" key="3">
    <source>
        <dbReference type="Proteomes" id="UP000007110"/>
    </source>
</evidence>
<dbReference type="GO" id="GO:0034451">
    <property type="term" value="C:centriolar satellite"/>
    <property type="evidence" value="ECO:0000318"/>
    <property type="project" value="GO_Central"/>
</dbReference>
<dbReference type="PANTHER" id="PTHR31935">
    <property type="entry name" value="COILED-COIL DOMAIN-CONTAINING PROTEIN 13"/>
    <property type="match status" value="1"/>
</dbReference>
<dbReference type="PANTHER" id="PTHR31935:SF1">
    <property type="entry name" value="COILED-COIL DOMAIN-CONTAINING PROTEIN 13"/>
    <property type="match status" value="1"/>
</dbReference>
<name>A0A7M7RFK9_STRPU</name>
<evidence type="ECO:0008006" key="4">
    <source>
        <dbReference type="Google" id="ProtNLM"/>
    </source>
</evidence>
<organism evidence="2 3">
    <name type="scientific">Strongylocentrotus purpuratus</name>
    <name type="common">Purple sea urchin</name>
    <dbReference type="NCBI Taxonomy" id="7668"/>
    <lineage>
        <taxon>Eukaryota</taxon>
        <taxon>Metazoa</taxon>
        <taxon>Echinodermata</taxon>
        <taxon>Eleutherozoa</taxon>
        <taxon>Echinozoa</taxon>
        <taxon>Echinoidea</taxon>
        <taxon>Euechinoidea</taxon>
        <taxon>Echinacea</taxon>
        <taxon>Camarodonta</taxon>
        <taxon>Echinidea</taxon>
        <taxon>Strongylocentrotidae</taxon>
        <taxon>Strongylocentrotus</taxon>
    </lineage>
</organism>
<dbReference type="RefSeq" id="XP_799062.4">
    <property type="nucleotide sequence ID" value="XM_793969.5"/>
</dbReference>
<dbReference type="CTD" id="152206"/>
<feature type="compositionally biased region" description="Basic and acidic residues" evidence="1">
    <location>
        <begin position="28"/>
        <end position="46"/>
    </location>
</feature>
<evidence type="ECO:0000313" key="2">
    <source>
        <dbReference type="EnsemblMetazoa" id="XP_799062"/>
    </source>
</evidence>
<feature type="compositionally biased region" description="Polar residues" evidence="1">
    <location>
        <begin position="527"/>
        <end position="546"/>
    </location>
</feature>
<sequence>MDEGDATLRHQFQVLQEQQQKKLMRMKQRQEGKTAKKDGSGSKSEEVQGGDSQMNGFGVQDDLGLKLSDPVTKNAMYQEHINEELSDNIRELKDETGRLYKLLSERDYEIRKLKKQREQDRLALGGGGVANENAATRIVELSKKSRELTAELESEKSKNRQLTRKVRDLEVEISRGAGTSRPRPPSPTEEQAAAVQAELKAGQDKLSQANAKMGEWRTQIASLKQELKVCHRVLSSEIGDNVNIQSLLNQPSGWKGRAQQILLLQTKVERLKSQANQVQGMRPGTEMSLEDQFMTMDITGDALSAPVQRTSKPSIDEKQRNRVRQLEKEKREAKERVSNELKALEQDHARLKNKMDACKARNRVLSEEIKGLKQQVARCMDKGKHDDELIEALLKQQSQLKQSLDELNNKDQQSVEQRVRDNHSLHQHAQREANAMEQLRIIVMEKEKKVKALEEEIIEMRRQKQQMNGLDRPPSHQGFSLENRPPSSQGFVLNPAATPINRPPSSSGRRTRVLSNTSPVPPPSRQGARTLSQLSNRSGSRQSTGDTDLPPRGSPLRSIRPASTGSVASSYSHEAIDSLKLQCQELQSLSQAADVEREKLLELVAVLQKRFEETSTKAADSQNSLHELKQKNVWLEKQLGRAKMESGKGGKSSSALISNKSSTGLLGVEELLRDGIPISQDSVDSLQQRLAIQVDENDALKTALHSTLKAKEEDLKLYHQMMDQTKKVFLQGLRQFRQQSSAGSSSTQQQSS</sequence>
<feature type="region of interest" description="Disordered" evidence="1">
    <location>
        <begin position="171"/>
        <end position="190"/>
    </location>
</feature>
<keyword evidence="3" id="KW-1185">Reference proteome</keyword>
<dbReference type="GeneID" id="594533"/>
<feature type="region of interest" description="Disordered" evidence="1">
    <location>
        <begin position="406"/>
        <end position="431"/>
    </location>
</feature>
<dbReference type="GO" id="GO:0031122">
    <property type="term" value="P:cytoplasmic microtubule organization"/>
    <property type="evidence" value="ECO:0000318"/>
    <property type="project" value="GO_Central"/>
</dbReference>
<reference evidence="2" key="2">
    <citation type="submission" date="2021-01" db="UniProtKB">
        <authorList>
            <consortium name="EnsemblMetazoa"/>
        </authorList>
    </citation>
    <scope>IDENTIFICATION</scope>
</reference>
<dbReference type="EnsemblMetazoa" id="XM_793969">
    <property type="protein sequence ID" value="XP_799062"/>
    <property type="gene ID" value="LOC594533"/>
</dbReference>
<accession>A0A7M7RFK9</accession>
<feature type="region of interest" description="Disordered" evidence="1">
    <location>
        <begin position="1"/>
        <end position="63"/>
    </location>
</feature>
<reference evidence="3" key="1">
    <citation type="submission" date="2015-02" db="EMBL/GenBank/DDBJ databases">
        <title>Genome sequencing for Strongylocentrotus purpuratus.</title>
        <authorList>
            <person name="Murali S."/>
            <person name="Liu Y."/>
            <person name="Vee V."/>
            <person name="English A."/>
            <person name="Wang M."/>
            <person name="Skinner E."/>
            <person name="Han Y."/>
            <person name="Muzny D.M."/>
            <person name="Worley K.C."/>
            <person name="Gibbs R.A."/>
        </authorList>
    </citation>
    <scope>NUCLEOTIDE SEQUENCE</scope>
</reference>
<feature type="compositionally biased region" description="Polar residues" evidence="1">
    <location>
        <begin position="477"/>
        <end position="491"/>
    </location>
</feature>
<dbReference type="InParanoid" id="A0A7M7RFK9"/>
<feature type="compositionally biased region" description="Polar residues" evidence="1">
    <location>
        <begin position="503"/>
        <end position="518"/>
    </location>
</feature>
<feature type="region of interest" description="Disordered" evidence="1">
    <location>
        <begin position="463"/>
        <end position="569"/>
    </location>
</feature>
<proteinExistence type="predicted"/>
<dbReference type="GO" id="GO:1905515">
    <property type="term" value="P:non-motile cilium assembly"/>
    <property type="evidence" value="ECO:0000318"/>
    <property type="project" value="GO_Central"/>
</dbReference>
<dbReference type="OMA" id="VNINTMN"/>
<dbReference type="Proteomes" id="UP000007110">
    <property type="component" value="Unassembled WGS sequence"/>
</dbReference>